<comment type="caution">
    <text evidence="5">The sequence shown here is derived from an EMBL/GenBank/DDBJ whole genome shotgun (WGS) entry which is preliminary data.</text>
</comment>
<dbReference type="Pfam" id="PF14361">
    <property type="entry name" value="RsbRD_N"/>
    <property type="match status" value="1"/>
</dbReference>
<dbReference type="Proteomes" id="UP000581769">
    <property type="component" value="Unassembled WGS sequence"/>
</dbReference>
<protein>
    <recommendedName>
        <fullName evidence="7">PucR-like helix-turn-helix protein</fullName>
    </recommendedName>
</protein>
<feature type="domain" description="CdaR GGDEF-like" evidence="4">
    <location>
        <begin position="188"/>
        <end position="299"/>
    </location>
</feature>
<evidence type="ECO:0000259" key="4">
    <source>
        <dbReference type="Pfam" id="PF17853"/>
    </source>
</evidence>
<dbReference type="InterPro" id="IPR025751">
    <property type="entry name" value="RsbRD_N_dom"/>
</dbReference>
<dbReference type="InterPro" id="IPR051448">
    <property type="entry name" value="CdaR-like_regulators"/>
</dbReference>
<gene>
    <name evidence="5" type="ORF">BJY18_000736</name>
</gene>
<comment type="similarity">
    <text evidence="1">Belongs to the CdaR family.</text>
</comment>
<sequence length="417" mass="44208">MVELGGGGAGRGGSGHDAAPAEALARGLLTRVDELADTLVAVINEQNPGYRLLNVVPGQDLRTSCHDNIERVLQLVGHGGGLEPEKVARYYDAARATGERRARQRLPLDDVLRSFRLGGRLVWQALIDQARAEGAAATGDLLDVATRVWEVVDASSAQVAAAYHAAERALVRADEQRRAALWEGLLQGRGSDAAFAYEASRTIRLPVDGPYVAVAAAGHVFTGDLTEALGNRLDPLGFASAWQVRADVLAGLVSVPSRDLAGLADAVAALIPGPVGVSLVVDGLAEVHTAHRQSVLAMRTVPDGESAVVRLADRLPEALLLSSPELTGSLVAKWLGILLELPADERRLLLETLAVWVGTGGSATRSARQLHCHRNTVLNRMRRIETLTGHPVAGGDIPLELALVVRALPFLPPRRVP</sequence>
<dbReference type="InterPro" id="IPR041522">
    <property type="entry name" value="CdaR_GGDEF"/>
</dbReference>
<dbReference type="InterPro" id="IPR025736">
    <property type="entry name" value="PucR_C-HTH_dom"/>
</dbReference>
<accession>A0A840ILN5</accession>
<evidence type="ECO:0000259" key="2">
    <source>
        <dbReference type="Pfam" id="PF13556"/>
    </source>
</evidence>
<dbReference type="InterPro" id="IPR042070">
    <property type="entry name" value="PucR_C-HTH_sf"/>
</dbReference>
<proteinExistence type="inferred from homology"/>
<dbReference type="RefSeq" id="WP_184777639.1">
    <property type="nucleotide sequence ID" value="NZ_JACHMG010000001.1"/>
</dbReference>
<dbReference type="Pfam" id="PF17853">
    <property type="entry name" value="GGDEF_2"/>
    <property type="match status" value="1"/>
</dbReference>
<evidence type="ECO:0000259" key="3">
    <source>
        <dbReference type="Pfam" id="PF14361"/>
    </source>
</evidence>
<evidence type="ECO:0000313" key="5">
    <source>
        <dbReference type="EMBL" id="MBB4683251.1"/>
    </source>
</evidence>
<dbReference type="PANTHER" id="PTHR33744:SF1">
    <property type="entry name" value="DNA-BINDING TRANSCRIPTIONAL ACTIVATOR ADER"/>
    <property type="match status" value="1"/>
</dbReference>
<dbReference type="AlphaFoldDB" id="A0A840ILN5"/>
<evidence type="ECO:0008006" key="7">
    <source>
        <dbReference type="Google" id="ProtNLM"/>
    </source>
</evidence>
<dbReference type="PANTHER" id="PTHR33744">
    <property type="entry name" value="CARBOHYDRATE DIACID REGULATOR"/>
    <property type="match status" value="1"/>
</dbReference>
<evidence type="ECO:0000256" key="1">
    <source>
        <dbReference type="ARBA" id="ARBA00006754"/>
    </source>
</evidence>
<feature type="domain" description="PucR C-terminal helix-turn-helix" evidence="2">
    <location>
        <begin position="349"/>
        <end position="406"/>
    </location>
</feature>
<dbReference type="Pfam" id="PF13556">
    <property type="entry name" value="HTH_30"/>
    <property type="match status" value="1"/>
</dbReference>
<reference evidence="5 6" key="1">
    <citation type="submission" date="2020-08" db="EMBL/GenBank/DDBJ databases">
        <title>Sequencing the genomes of 1000 actinobacteria strains.</title>
        <authorList>
            <person name="Klenk H.-P."/>
        </authorList>
    </citation>
    <scope>NUCLEOTIDE SEQUENCE [LARGE SCALE GENOMIC DNA]</scope>
    <source>
        <strain evidence="5 6">DSM 45859</strain>
    </source>
</reference>
<name>A0A840ILN5_9PSEU</name>
<dbReference type="EMBL" id="JACHMG010000001">
    <property type="protein sequence ID" value="MBB4683251.1"/>
    <property type="molecule type" value="Genomic_DNA"/>
</dbReference>
<keyword evidence="6" id="KW-1185">Reference proteome</keyword>
<evidence type="ECO:0000313" key="6">
    <source>
        <dbReference type="Proteomes" id="UP000581769"/>
    </source>
</evidence>
<organism evidence="5 6">
    <name type="scientific">Amycolatopsis jiangsuensis</name>
    <dbReference type="NCBI Taxonomy" id="1181879"/>
    <lineage>
        <taxon>Bacteria</taxon>
        <taxon>Bacillati</taxon>
        <taxon>Actinomycetota</taxon>
        <taxon>Actinomycetes</taxon>
        <taxon>Pseudonocardiales</taxon>
        <taxon>Pseudonocardiaceae</taxon>
        <taxon>Amycolatopsis</taxon>
    </lineage>
</organism>
<feature type="domain" description="RsbT co-antagonist protein RsbRD N-terminal" evidence="3">
    <location>
        <begin position="33"/>
        <end position="178"/>
    </location>
</feature>
<dbReference type="Gene3D" id="1.10.10.2840">
    <property type="entry name" value="PucR C-terminal helix-turn-helix domain"/>
    <property type="match status" value="1"/>
</dbReference>